<sequence>MSNQTMSTNTVNNFMKNKQRGAQLLDMSLTSMIFIGALVTILLMYPTISKSMKRASFQTDAGLIIAAANTWKMGRSNFTGASMAELCKGSLPKGGSICGTANTGTGTNHFGGNWTLTTGSNPGLLQLTSTFPNDPEVIPLLADAMAPSTRANCQEAAGCSSISSTTSSLVMTY</sequence>
<keyword evidence="3" id="KW-1185">Reference proteome</keyword>
<feature type="transmembrane region" description="Helical" evidence="1">
    <location>
        <begin position="24"/>
        <end position="45"/>
    </location>
</feature>
<dbReference type="Proteomes" id="UP001489333">
    <property type="component" value="Unassembled WGS sequence"/>
</dbReference>
<protein>
    <submittedName>
        <fullName evidence="2">Uncharacterized protein</fullName>
    </submittedName>
</protein>
<evidence type="ECO:0000313" key="3">
    <source>
        <dbReference type="Proteomes" id="UP001489333"/>
    </source>
</evidence>
<comment type="caution">
    <text evidence="2">The sequence shown here is derived from an EMBL/GenBank/DDBJ whole genome shotgun (WGS) entry which is preliminary data.</text>
</comment>
<proteinExistence type="predicted"/>
<keyword evidence="1" id="KW-1133">Transmembrane helix</keyword>
<reference evidence="2 3" key="1">
    <citation type="submission" date="2024-04" db="EMBL/GenBank/DDBJ databases">
        <title>Novel Shewanella species isolated from Baltic Sea sediments.</title>
        <authorList>
            <person name="Martin-Rodriguez A.J."/>
            <person name="Fernandez-Juarez V."/>
            <person name="Valeriano V.D."/>
            <person name="Mihindukulasooriya I."/>
            <person name="Ceresnova L."/>
            <person name="Joffre E."/>
            <person name="Jensie-Markopoulos S."/>
            <person name="Moore E.R.B."/>
            <person name="Sjoling A."/>
        </authorList>
    </citation>
    <scope>NUCLEOTIDE SEQUENCE [LARGE SCALE GENOMIC DNA]</scope>
    <source>
        <strain evidence="2 3">VAX-SP0-0CM-1</strain>
    </source>
</reference>
<gene>
    <name evidence="2" type="ORF">AAGS29_19060</name>
</gene>
<dbReference type="EMBL" id="JBCHKU010000034">
    <property type="protein sequence ID" value="MEM6250699.1"/>
    <property type="molecule type" value="Genomic_DNA"/>
</dbReference>
<evidence type="ECO:0000313" key="2">
    <source>
        <dbReference type="EMBL" id="MEM6250699.1"/>
    </source>
</evidence>
<name>A0ABU9UWR3_9GAMM</name>
<keyword evidence="1" id="KW-0812">Transmembrane</keyword>
<organism evidence="2 3">
    <name type="scientific">Shewanella vaxholmensis</name>
    <dbReference type="NCBI Taxonomy" id="3063535"/>
    <lineage>
        <taxon>Bacteria</taxon>
        <taxon>Pseudomonadati</taxon>
        <taxon>Pseudomonadota</taxon>
        <taxon>Gammaproteobacteria</taxon>
        <taxon>Alteromonadales</taxon>
        <taxon>Shewanellaceae</taxon>
        <taxon>Shewanella</taxon>
    </lineage>
</organism>
<keyword evidence="1" id="KW-0472">Membrane</keyword>
<evidence type="ECO:0000256" key="1">
    <source>
        <dbReference type="SAM" id="Phobius"/>
    </source>
</evidence>
<dbReference type="RefSeq" id="WP_342902416.1">
    <property type="nucleotide sequence ID" value="NZ_JBCHKU010000034.1"/>
</dbReference>
<accession>A0ABU9UWR3</accession>